<reference evidence="2" key="1">
    <citation type="journal article" date="2020" name="Nature">
        <title>Giant virus diversity and host interactions through global metagenomics.</title>
        <authorList>
            <person name="Schulz F."/>
            <person name="Roux S."/>
            <person name="Paez-Espino D."/>
            <person name="Jungbluth S."/>
            <person name="Walsh D.A."/>
            <person name="Denef V.J."/>
            <person name="McMahon K.D."/>
            <person name="Konstantinidis K.T."/>
            <person name="Eloe-Fadrosh E.A."/>
            <person name="Kyrpides N.C."/>
            <person name="Woyke T."/>
        </authorList>
    </citation>
    <scope>NUCLEOTIDE SEQUENCE</scope>
    <source>
        <strain evidence="2">GVMAG-M-3300020185-33</strain>
    </source>
</reference>
<accession>A0A6C0C780</accession>
<protein>
    <submittedName>
        <fullName evidence="2">Uncharacterized protein</fullName>
    </submittedName>
</protein>
<sequence length="218" mass="24037">MTIKGSNKRRRTNKHRNSNKSRRTNKHKRTSNKRRHTRNKRGGGLPGISPMDGSPAAPFGGNWGGNMKAFPPGPMYSPGVNNDATYYGKLNAVIAPPINSHGSGVTKKGGRKYHRKTQKKKKKKKKKINRGRKKKGGSISQILSNNLPGFSDIRDVYWKGGEVLTDKYNTWVGLNDSPNPSVTDQPIGKNNSVVRPVPVDVSTHLESGALQAKKFTDI</sequence>
<dbReference type="AlphaFoldDB" id="A0A6C0C780"/>
<feature type="compositionally biased region" description="Basic residues" evidence="1">
    <location>
        <begin position="1"/>
        <end position="41"/>
    </location>
</feature>
<name>A0A6C0C780_9ZZZZ</name>
<feature type="region of interest" description="Disordered" evidence="1">
    <location>
        <begin position="99"/>
        <end position="141"/>
    </location>
</feature>
<evidence type="ECO:0000313" key="2">
    <source>
        <dbReference type="EMBL" id="QHS99373.1"/>
    </source>
</evidence>
<organism evidence="2">
    <name type="scientific">viral metagenome</name>
    <dbReference type="NCBI Taxonomy" id="1070528"/>
    <lineage>
        <taxon>unclassified sequences</taxon>
        <taxon>metagenomes</taxon>
        <taxon>organismal metagenomes</taxon>
    </lineage>
</organism>
<feature type="compositionally biased region" description="Basic residues" evidence="1">
    <location>
        <begin position="108"/>
        <end position="136"/>
    </location>
</feature>
<dbReference type="EMBL" id="MN739340">
    <property type="protein sequence ID" value="QHS99373.1"/>
    <property type="molecule type" value="Genomic_DNA"/>
</dbReference>
<evidence type="ECO:0000256" key="1">
    <source>
        <dbReference type="SAM" id="MobiDB-lite"/>
    </source>
</evidence>
<proteinExistence type="predicted"/>
<feature type="region of interest" description="Disordered" evidence="1">
    <location>
        <begin position="1"/>
        <end position="59"/>
    </location>
</feature>